<keyword evidence="3" id="KW-0934">Plastid</keyword>
<proteinExistence type="inferred from homology"/>
<keyword evidence="2" id="KW-0472">Membrane</keyword>
<dbReference type="PANTHER" id="PTHR33787">
    <property type="match status" value="1"/>
</dbReference>
<reference evidence="3" key="1">
    <citation type="submission" date="2023-11" db="EMBL/GenBank/DDBJ databases">
        <authorList>
            <person name="Liu Y."/>
        </authorList>
    </citation>
    <scope>NUCLEOTIDE SEQUENCE</scope>
</reference>
<feature type="transmembrane region" description="Helical" evidence="2">
    <location>
        <begin position="97"/>
        <end position="118"/>
    </location>
</feature>
<dbReference type="PANTHER" id="PTHR33787:SF4">
    <property type="entry name" value="YCF20-LIKE PROTEIN"/>
    <property type="match status" value="1"/>
</dbReference>
<sequence>MTRLGLQFKKALNILNTKATRPSANLPVKIGAFLVGFFQATALSTVIGQTGDWDVLVSGALVALAELLGALVYSYHNYIVIDTRLKSNGSRSKRTKAMLKGYIQALNCLKMGLVYGLFVDAFKLGS</sequence>
<feature type="transmembrane region" description="Helical" evidence="2">
    <location>
        <begin position="55"/>
        <end position="76"/>
    </location>
</feature>
<geneLocation type="chloroplast" evidence="3"/>
<dbReference type="InterPro" id="IPR007572">
    <property type="entry name" value="Uncharacterised_Ycf20"/>
</dbReference>
<evidence type="ECO:0000256" key="2">
    <source>
        <dbReference type="SAM" id="Phobius"/>
    </source>
</evidence>
<gene>
    <name evidence="3" type="primary">ycf20</name>
</gene>
<name>A0AAU7LJV9_9VIRI</name>
<keyword evidence="2" id="KW-0812">Transmembrane</keyword>
<keyword evidence="2" id="KW-1133">Transmembrane helix</keyword>
<organism evidence="3">
    <name type="scientific">Streptosarcina moshanensis</name>
    <dbReference type="NCBI Taxonomy" id="3096259"/>
    <lineage>
        <taxon>Eukaryota</taxon>
        <taxon>Viridiplantae</taxon>
        <taxon>Streptophyta</taxon>
        <taxon>Klebsormidiophyceae</taxon>
        <taxon>Hormidiellales</taxon>
        <taxon>Hormidiellaceae</taxon>
        <taxon>Streptosarcina</taxon>
    </lineage>
</organism>
<feature type="transmembrane region" description="Helical" evidence="2">
    <location>
        <begin position="30"/>
        <end position="49"/>
    </location>
</feature>
<comment type="similarity">
    <text evidence="1">Belongs to the ycf20 family.</text>
</comment>
<evidence type="ECO:0000256" key="1">
    <source>
        <dbReference type="ARBA" id="ARBA00009846"/>
    </source>
</evidence>
<dbReference type="Pfam" id="PF04483">
    <property type="entry name" value="DUF565"/>
    <property type="match status" value="1"/>
</dbReference>
<protein>
    <submittedName>
        <fullName evidence="3">Hypothetical chloroplast RF20</fullName>
    </submittedName>
</protein>
<accession>A0AAU7LJV9</accession>
<evidence type="ECO:0000313" key="3">
    <source>
        <dbReference type="EMBL" id="XBP29026.1"/>
    </source>
</evidence>
<dbReference type="EMBL" id="OR858607">
    <property type="protein sequence ID" value="XBP29026.1"/>
    <property type="molecule type" value="Genomic_DNA"/>
</dbReference>
<dbReference type="AlphaFoldDB" id="A0AAU7LJV9"/>
<keyword evidence="3" id="KW-0150">Chloroplast</keyword>